<dbReference type="GO" id="GO:0016137">
    <property type="term" value="P:glycoside metabolic process"/>
    <property type="evidence" value="ECO:0007669"/>
    <property type="project" value="UniProtKB-ARBA"/>
</dbReference>
<evidence type="ECO:0000256" key="1">
    <source>
        <dbReference type="ARBA" id="ARBA00022833"/>
    </source>
</evidence>
<evidence type="ECO:0000313" key="3">
    <source>
        <dbReference type="Proteomes" id="UP000315389"/>
    </source>
</evidence>
<organism evidence="2 3">
    <name type="scientific">Rarobacter faecitabidus</name>
    <dbReference type="NCBI Taxonomy" id="13243"/>
    <lineage>
        <taxon>Bacteria</taxon>
        <taxon>Bacillati</taxon>
        <taxon>Actinomycetota</taxon>
        <taxon>Actinomycetes</taxon>
        <taxon>Micrococcales</taxon>
        <taxon>Rarobacteraceae</taxon>
        <taxon>Rarobacter</taxon>
    </lineage>
</organism>
<dbReference type="GO" id="GO:0016811">
    <property type="term" value="F:hydrolase activity, acting on carbon-nitrogen (but not peptide) bonds, in linear amides"/>
    <property type="evidence" value="ECO:0007669"/>
    <property type="project" value="TreeGrafter"/>
</dbReference>
<accession>A0A542ZUJ0</accession>
<name>A0A542ZUJ0_RARFA</name>
<sequence length="317" mass="33441">MTAGRVAGEEVAQGTVVPWPHFGRGTLLAVHAHPDDESLWTGGLLAAWRAAGGRTAVVTATRGELGETIGDDIAGTEGDAEGMRVLRCAELRTALAALGVGGHWFLDEAADPRASWRDSGMAWASVDEVIAVPADVTARAALVNADRTALDRALRSILTVERPALVATYGPDGGYGHPDHVLTSKLATSVATSMGIPCVWRTISQREANDMRVASEGLWQASRDEYAARTGHRRAIAGPANVIATPDAAGIRYAIDVRPVASLVRAALRAHRSQVQAVREPNSTWDVSASYALSDGRLRVLLGTEEYAPVTQAGEVA</sequence>
<reference evidence="2 3" key="1">
    <citation type="submission" date="2019-06" db="EMBL/GenBank/DDBJ databases">
        <title>Sequencing the genomes of 1000 actinobacteria strains.</title>
        <authorList>
            <person name="Klenk H.-P."/>
        </authorList>
    </citation>
    <scope>NUCLEOTIDE SEQUENCE [LARGE SCALE GENOMIC DNA]</scope>
    <source>
        <strain evidence="2 3">DSM 4813</strain>
    </source>
</reference>
<proteinExistence type="predicted"/>
<dbReference type="PANTHER" id="PTHR12993">
    <property type="entry name" value="N-ACETYLGLUCOSAMINYL-PHOSPHATIDYLINOSITOL DE-N-ACETYLASE-RELATED"/>
    <property type="match status" value="1"/>
</dbReference>
<dbReference type="Pfam" id="PF02585">
    <property type="entry name" value="PIG-L"/>
    <property type="match status" value="1"/>
</dbReference>
<keyword evidence="3" id="KW-1185">Reference proteome</keyword>
<gene>
    <name evidence="2" type="ORF">FB461_0518</name>
</gene>
<dbReference type="OrthoDB" id="158614at2"/>
<keyword evidence="1" id="KW-0862">Zinc</keyword>
<comment type="caution">
    <text evidence="2">The sequence shown here is derived from an EMBL/GenBank/DDBJ whole genome shotgun (WGS) entry which is preliminary data.</text>
</comment>
<evidence type="ECO:0000313" key="2">
    <source>
        <dbReference type="EMBL" id="TQL64033.1"/>
    </source>
</evidence>
<dbReference type="Gene3D" id="3.40.50.10320">
    <property type="entry name" value="LmbE-like"/>
    <property type="match status" value="1"/>
</dbReference>
<dbReference type="RefSeq" id="WP_142118671.1">
    <property type="nucleotide sequence ID" value="NZ_BAAASV010000003.1"/>
</dbReference>
<dbReference type="SUPFAM" id="SSF102588">
    <property type="entry name" value="LmbE-like"/>
    <property type="match status" value="1"/>
</dbReference>
<dbReference type="InterPro" id="IPR003737">
    <property type="entry name" value="GlcNAc_PI_deacetylase-related"/>
</dbReference>
<dbReference type="Proteomes" id="UP000315389">
    <property type="component" value="Unassembled WGS sequence"/>
</dbReference>
<dbReference type="PANTHER" id="PTHR12993:SF26">
    <property type="entry name" value="1D-MYO-INOSITOL 2-ACETAMIDO-2-DEOXY-ALPHA-D-GLUCOPYRANOSIDE DEACETYLASE"/>
    <property type="match status" value="1"/>
</dbReference>
<protein>
    <submittedName>
        <fullName evidence="2">N-acetyl-1-D-myo-inositol-2-amino-2-deoxy-alpha-D-glucopyranoside deacetylase</fullName>
    </submittedName>
</protein>
<dbReference type="EMBL" id="VFOS01000001">
    <property type="protein sequence ID" value="TQL64033.1"/>
    <property type="molecule type" value="Genomic_DNA"/>
</dbReference>
<dbReference type="AlphaFoldDB" id="A0A542ZUJ0"/>
<dbReference type="InterPro" id="IPR024078">
    <property type="entry name" value="LmbE-like_dom_sf"/>
</dbReference>